<name>A0ACC2FE41_DALPE</name>
<evidence type="ECO:0000313" key="1">
    <source>
        <dbReference type="EMBL" id="KAJ7989661.1"/>
    </source>
</evidence>
<protein>
    <submittedName>
        <fullName evidence="1">Uncharacterized protein</fullName>
    </submittedName>
</protein>
<dbReference type="Proteomes" id="UP001157502">
    <property type="component" value="Chromosome 29"/>
</dbReference>
<proteinExistence type="predicted"/>
<keyword evidence="2" id="KW-1185">Reference proteome</keyword>
<gene>
    <name evidence="1" type="ORF">DPEC_G00306850</name>
</gene>
<accession>A0ACC2FE41</accession>
<reference evidence="1" key="1">
    <citation type="submission" date="2021-05" db="EMBL/GenBank/DDBJ databases">
        <authorList>
            <person name="Pan Q."/>
            <person name="Jouanno E."/>
            <person name="Zahm M."/>
            <person name="Klopp C."/>
            <person name="Cabau C."/>
            <person name="Louis A."/>
            <person name="Berthelot C."/>
            <person name="Parey E."/>
            <person name="Roest Crollius H."/>
            <person name="Montfort J."/>
            <person name="Robinson-Rechavi M."/>
            <person name="Bouchez O."/>
            <person name="Lampietro C."/>
            <person name="Lopez Roques C."/>
            <person name="Donnadieu C."/>
            <person name="Postlethwait J."/>
            <person name="Bobe J."/>
            <person name="Dillon D."/>
            <person name="Chandos A."/>
            <person name="von Hippel F."/>
            <person name="Guiguen Y."/>
        </authorList>
    </citation>
    <scope>NUCLEOTIDE SEQUENCE</scope>
    <source>
        <strain evidence="1">YG-Jan2019</strain>
    </source>
</reference>
<organism evidence="1 2">
    <name type="scientific">Dallia pectoralis</name>
    <name type="common">Alaska blackfish</name>
    <dbReference type="NCBI Taxonomy" id="75939"/>
    <lineage>
        <taxon>Eukaryota</taxon>
        <taxon>Metazoa</taxon>
        <taxon>Chordata</taxon>
        <taxon>Craniata</taxon>
        <taxon>Vertebrata</taxon>
        <taxon>Euteleostomi</taxon>
        <taxon>Actinopterygii</taxon>
        <taxon>Neopterygii</taxon>
        <taxon>Teleostei</taxon>
        <taxon>Protacanthopterygii</taxon>
        <taxon>Esociformes</taxon>
        <taxon>Umbridae</taxon>
        <taxon>Dallia</taxon>
    </lineage>
</organism>
<comment type="caution">
    <text evidence="1">The sequence shown here is derived from an EMBL/GenBank/DDBJ whole genome shotgun (WGS) entry which is preliminary data.</text>
</comment>
<evidence type="ECO:0000313" key="2">
    <source>
        <dbReference type="Proteomes" id="UP001157502"/>
    </source>
</evidence>
<sequence>MFFPSLLLLLVVSYVSCGSLELNQPSSLLVKPGESLTITCNVIGYSVSDGSISYATGWIRKPAGKPMEWISHIWDNGDIYKKDSLKNKFSISRDASSNSVSLQGNSLIPEDTAVYYCARHPSQ</sequence>
<dbReference type="EMBL" id="CM055756">
    <property type="protein sequence ID" value="KAJ7989661.1"/>
    <property type="molecule type" value="Genomic_DNA"/>
</dbReference>